<evidence type="ECO:0000313" key="6">
    <source>
        <dbReference type="Proteomes" id="UP000694941"/>
    </source>
</evidence>
<dbReference type="RefSeq" id="XP_013786356.1">
    <property type="nucleotide sequence ID" value="XM_013930902.2"/>
</dbReference>
<evidence type="ECO:0000256" key="3">
    <source>
        <dbReference type="ARBA" id="ARBA00017551"/>
    </source>
</evidence>
<evidence type="ECO:0000256" key="1">
    <source>
        <dbReference type="ARBA" id="ARBA00002210"/>
    </source>
</evidence>
<dbReference type="GeneID" id="106470351"/>
<dbReference type="Proteomes" id="UP000694941">
    <property type="component" value="Unplaced"/>
</dbReference>
<organism evidence="6 7">
    <name type="scientific">Limulus polyphemus</name>
    <name type="common">Atlantic horseshoe crab</name>
    <dbReference type="NCBI Taxonomy" id="6850"/>
    <lineage>
        <taxon>Eukaryota</taxon>
        <taxon>Metazoa</taxon>
        <taxon>Ecdysozoa</taxon>
        <taxon>Arthropoda</taxon>
        <taxon>Chelicerata</taxon>
        <taxon>Merostomata</taxon>
        <taxon>Xiphosura</taxon>
        <taxon>Limulidae</taxon>
        <taxon>Limulus</taxon>
    </lineage>
</organism>
<sequence>MSLHAKMASESVFHAAVRTIFTNWTALQLAIQHGMGGPYAREKERWLADAAVQYFHDNVDLQPDEVEEFINDILNNEFDTIADDGSVEEISRKLCQFHRWCQEGHESLVLENLPKSCTTRTGTNSSQCVTEQMQNLSLEHTTNDAPTESTPDSETPLEEGWTVVRRSKNR</sequence>
<dbReference type="InterPro" id="IPR019398">
    <property type="entry name" value="Pre-rRNA_process_TSR2"/>
</dbReference>
<comment type="function">
    <text evidence="1">May be involved in 20S pre-rRNA processing.</text>
</comment>
<proteinExistence type="inferred from homology"/>
<keyword evidence="4" id="KW-0698">rRNA processing</keyword>
<evidence type="ECO:0000256" key="5">
    <source>
        <dbReference type="SAM" id="MobiDB-lite"/>
    </source>
</evidence>
<accession>A0ABM1BPV4</accession>
<gene>
    <name evidence="7" type="primary">LOC106470351</name>
</gene>
<dbReference type="PANTHER" id="PTHR21250">
    <property type="entry name" value="PRE-RRNA-PROCESSING PROTEIN TSR2 HOMOLOG"/>
    <property type="match status" value="1"/>
</dbReference>
<evidence type="ECO:0000256" key="4">
    <source>
        <dbReference type="ARBA" id="ARBA00022552"/>
    </source>
</evidence>
<keyword evidence="6" id="KW-1185">Reference proteome</keyword>
<reference evidence="7" key="1">
    <citation type="submission" date="2025-08" db="UniProtKB">
        <authorList>
            <consortium name="RefSeq"/>
        </authorList>
    </citation>
    <scope>IDENTIFICATION</scope>
    <source>
        <tissue evidence="7">Muscle</tissue>
    </source>
</reference>
<feature type="compositionally biased region" description="Polar residues" evidence="5">
    <location>
        <begin position="141"/>
        <end position="153"/>
    </location>
</feature>
<comment type="similarity">
    <text evidence="2">Belongs to the TSR2 family.</text>
</comment>
<name>A0ABM1BPV4_LIMPO</name>
<evidence type="ECO:0000256" key="2">
    <source>
        <dbReference type="ARBA" id="ARBA00006524"/>
    </source>
</evidence>
<evidence type="ECO:0000313" key="7">
    <source>
        <dbReference type="RefSeq" id="XP_013786356.1"/>
    </source>
</evidence>
<feature type="region of interest" description="Disordered" evidence="5">
    <location>
        <begin position="141"/>
        <end position="170"/>
    </location>
</feature>
<dbReference type="Pfam" id="PF10273">
    <property type="entry name" value="WGG"/>
    <property type="match status" value="1"/>
</dbReference>
<protein>
    <recommendedName>
        <fullName evidence="3">Pre-rRNA-processing protein TSR2 homolog</fullName>
    </recommendedName>
</protein>